<protein>
    <submittedName>
        <fullName evidence="2">Uncharacterized protein</fullName>
    </submittedName>
</protein>
<dbReference type="AlphaFoldDB" id="A0A5B7JBE6"/>
<feature type="region of interest" description="Disordered" evidence="1">
    <location>
        <begin position="34"/>
        <end position="59"/>
    </location>
</feature>
<gene>
    <name evidence="2" type="ORF">E2C01_089242</name>
</gene>
<dbReference type="EMBL" id="VSRR010097212">
    <property type="protein sequence ID" value="MPC94090.1"/>
    <property type="molecule type" value="Genomic_DNA"/>
</dbReference>
<organism evidence="2 3">
    <name type="scientific">Portunus trituberculatus</name>
    <name type="common">Swimming crab</name>
    <name type="synonym">Neptunus trituberculatus</name>
    <dbReference type="NCBI Taxonomy" id="210409"/>
    <lineage>
        <taxon>Eukaryota</taxon>
        <taxon>Metazoa</taxon>
        <taxon>Ecdysozoa</taxon>
        <taxon>Arthropoda</taxon>
        <taxon>Crustacea</taxon>
        <taxon>Multicrustacea</taxon>
        <taxon>Malacostraca</taxon>
        <taxon>Eumalacostraca</taxon>
        <taxon>Eucarida</taxon>
        <taxon>Decapoda</taxon>
        <taxon>Pleocyemata</taxon>
        <taxon>Brachyura</taxon>
        <taxon>Eubrachyura</taxon>
        <taxon>Portunoidea</taxon>
        <taxon>Portunidae</taxon>
        <taxon>Portuninae</taxon>
        <taxon>Portunus</taxon>
    </lineage>
</organism>
<sequence>MPHEGYEHQGHYTESLRKRRVSVITLTVSGASASRLHYSSPGKREHRHRSAFQRCQHVS</sequence>
<accession>A0A5B7JBE6</accession>
<comment type="caution">
    <text evidence="2">The sequence shown here is derived from an EMBL/GenBank/DDBJ whole genome shotgun (WGS) entry which is preliminary data.</text>
</comment>
<keyword evidence="3" id="KW-1185">Reference proteome</keyword>
<dbReference type="Proteomes" id="UP000324222">
    <property type="component" value="Unassembled WGS sequence"/>
</dbReference>
<reference evidence="2 3" key="1">
    <citation type="submission" date="2019-05" db="EMBL/GenBank/DDBJ databases">
        <title>Another draft genome of Portunus trituberculatus and its Hox gene families provides insights of decapod evolution.</title>
        <authorList>
            <person name="Jeong J.-H."/>
            <person name="Song I."/>
            <person name="Kim S."/>
            <person name="Choi T."/>
            <person name="Kim D."/>
            <person name="Ryu S."/>
            <person name="Kim W."/>
        </authorList>
    </citation>
    <scope>NUCLEOTIDE SEQUENCE [LARGE SCALE GENOMIC DNA]</scope>
    <source>
        <tissue evidence="2">Muscle</tissue>
    </source>
</reference>
<proteinExistence type="predicted"/>
<evidence type="ECO:0000256" key="1">
    <source>
        <dbReference type="SAM" id="MobiDB-lite"/>
    </source>
</evidence>
<evidence type="ECO:0000313" key="2">
    <source>
        <dbReference type="EMBL" id="MPC94090.1"/>
    </source>
</evidence>
<evidence type="ECO:0000313" key="3">
    <source>
        <dbReference type="Proteomes" id="UP000324222"/>
    </source>
</evidence>
<name>A0A5B7JBE6_PORTR</name>